<evidence type="ECO:0000256" key="6">
    <source>
        <dbReference type="ARBA" id="ARBA00038076"/>
    </source>
</evidence>
<dbReference type="AlphaFoldDB" id="A0A953LD07"/>
<gene>
    <name evidence="10" type="ORF">KUV50_09420</name>
</gene>
<organism evidence="10 11">
    <name type="scientific">Membranihabitans marinus</name>
    <dbReference type="NCBI Taxonomy" id="1227546"/>
    <lineage>
        <taxon>Bacteria</taxon>
        <taxon>Pseudomonadati</taxon>
        <taxon>Bacteroidota</taxon>
        <taxon>Saprospiria</taxon>
        <taxon>Saprospirales</taxon>
        <taxon>Saprospiraceae</taxon>
        <taxon>Membranihabitans</taxon>
    </lineage>
</organism>
<dbReference type="EMBL" id="JAHVHU010000008">
    <property type="protein sequence ID" value="MBY5958349.1"/>
    <property type="molecule type" value="Genomic_DNA"/>
</dbReference>
<evidence type="ECO:0000256" key="7">
    <source>
        <dbReference type="SAM" id="Phobius"/>
    </source>
</evidence>
<keyword evidence="3 7" id="KW-0812">Transmembrane</keyword>
<dbReference type="InterPro" id="IPR025857">
    <property type="entry name" value="MacB_PCD"/>
</dbReference>
<evidence type="ECO:0000313" key="10">
    <source>
        <dbReference type="EMBL" id="MBY5958349.1"/>
    </source>
</evidence>
<evidence type="ECO:0000256" key="5">
    <source>
        <dbReference type="ARBA" id="ARBA00023136"/>
    </source>
</evidence>
<evidence type="ECO:0000259" key="9">
    <source>
        <dbReference type="Pfam" id="PF12704"/>
    </source>
</evidence>
<proteinExistence type="inferred from homology"/>
<feature type="domain" description="ABC3 transporter permease C-terminal" evidence="8">
    <location>
        <begin position="288"/>
        <end position="410"/>
    </location>
</feature>
<dbReference type="Pfam" id="PF02687">
    <property type="entry name" value="FtsX"/>
    <property type="match status" value="1"/>
</dbReference>
<feature type="transmembrane region" description="Helical" evidence="7">
    <location>
        <begin position="284"/>
        <end position="309"/>
    </location>
</feature>
<dbReference type="RefSeq" id="WP_222579887.1">
    <property type="nucleotide sequence ID" value="NZ_JAHVHU010000008.1"/>
</dbReference>
<keyword evidence="4 7" id="KW-1133">Transmembrane helix</keyword>
<dbReference type="PANTHER" id="PTHR30572">
    <property type="entry name" value="MEMBRANE COMPONENT OF TRANSPORTER-RELATED"/>
    <property type="match status" value="1"/>
</dbReference>
<evidence type="ECO:0000259" key="8">
    <source>
        <dbReference type="Pfam" id="PF02687"/>
    </source>
</evidence>
<dbReference type="GO" id="GO:0005886">
    <property type="term" value="C:plasma membrane"/>
    <property type="evidence" value="ECO:0007669"/>
    <property type="project" value="UniProtKB-SubCell"/>
</dbReference>
<dbReference type="InterPro" id="IPR003838">
    <property type="entry name" value="ABC3_permease_C"/>
</dbReference>
<feature type="transmembrane region" description="Helical" evidence="7">
    <location>
        <begin position="338"/>
        <end position="359"/>
    </location>
</feature>
<evidence type="ECO:0000256" key="1">
    <source>
        <dbReference type="ARBA" id="ARBA00004651"/>
    </source>
</evidence>
<comment type="caution">
    <text evidence="10">The sequence shown here is derived from an EMBL/GenBank/DDBJ whole genome shotgun (WGS) entry which is preliminary data.</text>
</comment>
<sequence length="417" mass="45733">MFDRDTWQEIFASLEKHKLRTALTALGVFWGIFMLIFMLGMGSGLRNAIFRDFGNHAKNVMYVWSSGTSLPYQGFQPGRTPRLNMEDVDYLLENVEGVDYIAPRTTVPGNITKGEIVESYEIRGELADMIKVEGFRVYKGRYIHPSDVAESRKVIVIGKRVAEVLFGAGNWEAAIGQSLTANGVEFKVVGVFGPERIKPWTESDLEATVIPLTTMHRSFGTGGRIHYFALSALPNYKVSDIENKVNSILKSRHHVAPNDPRGIGGFNLEEQFDRINGLFNGIGLFLWIVGIGTLIAGVVGVSNIMIITVKERTKEIGIRKAIGATPGMIIRSILTESVFITLISGYLGLLAGVVVIGGIDVVMEWIEVDVDMFYNPQVSFQVAIGALLILVVSGTLAGLIPALMAARVNPVVALKDE</sequence>
<keyword evidence="2" id="KW-1003">Cell membrane</keyword>
<feature type="transmembrane region" description="Helical" evidence="7">
    <location>
        <begin position="379"/>
        <end position="400"/>
    </location>
</feature>
<feature type="transmembrane region" description="Helical" evidence="7">
    <location>
        <begin position="21"/>
        <end position="41"/>
    </location>
</feature>
<dbReference type="Proteomes" id="UP000753961">
    <property type="component" value="Unassembled WGS sequence"/>
</dbReference>
<dbReference type="PANTHER" id="PTHR30572:SF4">
    <property type="entry name" value="ABC TRANSPORTER PERMEASE YTRF"/>
    <property type="match status" value="1"/>
</dbReference>
<evidence type="ECO:0000256" key="4">
    <source>
        <dbReference type="ARBA" id="ARBA00022989"/>
    </source>
</evidence>
<reference evidence="10" key="1">
    <citation type="submission" date="2021-06" db="EMBL/GenBank/DDBJ databases">
        <title>44 bacteria genomes isolated from Dapeng, Shenzhen.</title>
        <authorList>
            <person name="Zheng W."/>
            <person name="Yu S."/>
            <person name="Huang Y."/>
        </authorList>
    </citation>
    <scope>NUCLEOTIDE SEQUENCE</scope>
    <source>
        <strain evidence="10">DP5N28-2</strain>
    </source>
</reference>
<dbReference type="Pfam" id="PF12704">
    <property type="entry name" value="MacB_PCD"/>
    <property type="match status" value="1"/>
</dbReference>
<keyword evidence="5 7" id="KW-0472">Membrane</keyword>
<feature type="domain" description="MacB-like periplasmic core" evidence="9">
    <location>
        <begin position="21"/>
        <end position="245"/>
    </location>
</feature>
<comment type="similarity">
    <text evidence="6">Belongs to the ABC-4 integral membrane protein family.</text>
</comment>
<evidence type="ECO:0000313" key="11">
    <source>
        <dbReference type="Proteomes" id="UP000753961"/>
    </source>
</evidence>
<accession>A0A953LD07</accession>
<dbReference type="GO" id="GO:0022857">
    <property type="term" value="F:transmembrane transporter activity"/>
    <property type="evidence" value="ECO:0007669"/>
    <property type="project" value="TreeGrafter"/>
</dbReference>
<name>A0A953LD07_9BACT</name>
<evidence type="ECO:0000256" key="2">
    <source>
        <dbReference type="ARBA" id="ARBA00022475"/>
    </source>
</evidence>
<dbReference type="InterPro" id="IPR050250">
    <property type="entry name" value="Macrolide_Exporter_MacB"/>
</dbReference>
<evidence type="ECO:0000256" key="3">
    <source>
        <dbReference type="ARBA" id="ARBA00022692"/>
    </source>
</evidence>
<comment type="subcellular location">
    <subcellularLocation>
        <location evidence="1">Cell membrane</location>
        <topology evidence="1">Multi-pass membrane protein</topology>
    </subcellularLocation>
</comment>
<keyword evidence="11" id="KW-1185">Reference proteome</keyword>
<protein>
    <submittedName>
        <fullName evidence="10">ABC transporter permease</fullName>
    </submittedName>
</protein>